<dbReference type="InterPro" id="IPR003593">
    <property type="entry name" value="AAA+_ATPase"/>
</dbReference>
<keyword evidence="2" id="KW-0547">Nucleotide-binding</keyword>
<dbReference type="InterPro" id="IPR027417">
    <property type="entry name" value="P-loop_NTPase"/>
</dbReference>
<dbReference type="RefSeq" id="WP_240177317.1">
    <property type="nucleotide sequence ID" value="NZ_CP092362.2"/>
</dbReference>
<dbReference type="EMBL" id="CP092362">
    <property type="protein sequence ID" value="ULN40532.1"/>
    <property type="molecule type" value="Genomic_DNA"/>
</dbReference>
<evidence type="ECO:0000259" key="1">
    <source>
        <dbReference type="SMART" id="SM00382"/>
    </source>
</evidence>
<gene>
    <name evidence="2" type="ORF">MI149_23180</name>
</gene>
<dbReference type="GO" id="GO:0005524">
    <property type="term" value="F:ATP binding"/>
    <property type="evidence" value="ECO:0007669"/>
    <property type="project" value="UniProtKB-KW"/>
</dbReference>
<dbReference type="Gene3D" id="3.40.50.300">
    <property type="entry name" value="P-loop containing nucleotide triphosphate hydrolases"/>
    <property type="match status" value="1"/>
</dbReference>
<keyword evidence="2" id="KW-0067">ATP-binding</keyword>
<name>A0ABY3TNL3_9MYCO</name>
<protein>
    <submittedName>
        <fullName evidence="2">ATP-binding protein</fullName>
    </submittedName>
</protein>
<dbReference type="SUPFAM" id="SSF52540">
    <property type="entry name" value="P-loop containing nucleoside triphosphate hydrolases"/>
    <property type="match status" value="1"/>
</dbReference>
<evidence type="ECO:0000313" key="2">
    <source>
        <dbReference type="EMBL" id="ULN40532.1"/>
    </source>
</evidence>
<dbReference type="Pfam" id="PF13401">
    <property type="entry name" value="AAA_22"/>
    <property type="match status" value="1"/>
</dbReference>
<sequence>MPNRWPVVPRQSCDDALGLLGKHRGLALVGADGTGKTTLADQIAERLGEKNPVRVKATATQAGVPFGAFGPLVEVHEVGKPAALIHSALESLLAQAQSTLILVDDAQLLDPLSASLVYQLARHGSARLIVTVRAGATLPSAVTALWEDGLLAKLDVGPLDEDETRSVLAELGESLDDEYRRTGGNPLELRLHLQTQSAATSLEPLVDAYLAELSPAARTVLGYLAVHQPLSRDDLIALTSKEAVEQAENAGAAAVFDSAVYAGHPLFAERVAHDADPADTRRLRTEILAQLTTQPHRHLGDRLGRAVLALDSDSPESVDDVVAAAQQALRLGDLTLSERLAGAALQRSERFDARLALSYALAWQGRGREADSVLAEVDAAALSEDEVMAWALPRAANQFWMLSEPERATAFLQNTRKRISTTAARLTLDALSATFAMNAGNVARALEIAGEVLADPEAEDMAVAWAASASALCSARMGRFDQVDALVQRALDAEHPGLLRFTVGLAQTTTLLMTGQPDAALEAAGAFTDFAELAQPGRAIGEVLLAQVLIAQKDPSAAAQVLGPAAATLERTGYSWGPLSLMYLTTALAQQGEIAESAKALSRADARHGTKSALFAPELGVARAWRLATVGEGTHAAIDAAREAARGAERSGQLGVAVWAWNEAARLGDPQAAAAIAKLGETVDCAFTR</sequence>
<feature type="domain" description="AAA+ ATPase" evidence="1">
    <location>
        <begin position="22"/>
        <end position="361"/>
    </location>
</feature>
<organism evidence="2 3">
    <name type="scientific">Mycolicibacterium crocinum</name>
    <dbReference type="NCBI Taxonomy" id="388459"/>
    <lineage>
        <taxon>Bacteria</taxon>
        <taxon>Bacillati</taxon>
        <taxon>Actinomycetota</taxon>
        <taxon>Actinomycetes</taxon>
        <taxon>Mycobacteriales</taxon>
        <taxon>Mycobacteriaceae</taxon>
        <taxon>Mycolicibacterium</taxon>
    </lineage>
</organism>
<accession>A0ABY3TNL3</accession>
<dbReference type="InterPro" id="IPR049945">
    <property type="entry name" value="AAA_22"/>
</dbReference>
<proteinExistence type="predicted"/>
<dbReference type="SMART" id="SM00382">
    <property type="entry name" value="AAA"/>
    <property type="match status" value="1"/>
</dbReference>
<dbReference type="Proteomes" id="UP001055337">
    <property type="component" value="Chromosome"/>
</dbReference>
<evidence type="ECO:0000313" key="3">
    <source>
        <dbReference type="Proteomes" id="UP001055337"/>
    </source>
</evidence>
<keyword evidence="3" id="KW-1185">Reference proteome</keyword>
<reference evidence="2" key="1">
    <citation type="submission" date="2022-08" db="EMBL/GenBank/DDBJ databases">
        <title>Whole genome sequencing of non-tuberculosis mycobacteria type-strains.</title>
        <authorList>
            <person name="Igarashi Y."/>
            <person name="Osugi A."/>
            <person name="Mitarai S."/>
        </authorList>
    </citation>
    <scope>NUCLEOTIDE SEQUENCE</scope>
    <source>
        <strain evidence="2">JCM 16369</strain>
    </source>
</reference>